<dbReference type="EMBL" id="FXTN01000004">
    <property type="protein sequence ID" value="SMO62931.1"/>
    <property type="molecule type" value="Genomic_DNA"/>
</dbReference>
<dbReference type="AlphaFoldDB" id="A0A521CW14"/>
<evidence type="ECO:0000313" key="2">
    <source>
        <dbReference type="EMBL" id="SMO62931.1"/>
    </source>
</evidence>
<keyword evidence="1" id="KW-0732">Signal</keyword>
<sequence length="177" mass="19637">MKITLCMTLFFLFSGALLKAQDKTKVIGNKPRHGSSNSTHAVIKGNQLGIKMKAGNKPVELLKLDFGVENSAAEDLKFKVNVYEFNGILSGENFVKQDITGSIPKGKTRVNVDLEKYHIQVKKDLLVSIEWTETVKDASARFAIGVLNGGSYEFADGKWKKIPLFGLDFNMVVKKLK</sequence>
<protein>
    <recommendedName>
        <fullName evidence="4">Late embryogenesis abundant protein</fullName>
    </recommendedName>
</protein>
<name>A0A521CW14_9SPHI</name>
<reference evidence="2 3" key="1">
    <citation type="submission" date="2017-05" db="EMBL/GenBank/DDBJ databases">
        <authorList>
            <person name="Varghese N."/>
            <person name="Submissions S."/>
        </authorList>
    </citation>
    <scope>NUCLEOTIDE SEQUENCE [LARGE SCALE GENOMIC DNA]</scope>
    <source>
        <strain evidence="2 3">DSM 19036</strain>
    </source>
</reference>
<evidence type="ECO:0000313" key="3">
    <source>
        <dbReference type="Proteomes" id="UP000320300"/>
    </source>
</evidence>
<proteinExistence type="predicted"/>
<dbReference type="Proteomes" id="UP000320300">
    <property type="component" value="Unassembled WGS sequence"/>
</dbReference>
<evidence type="ECO:0000256" key="1">
    <source>
        <dbReference type="SAM" id="SignalP"/>
    </source>
</evidence>
<keyword evidence="3" id="KW-1185">Reference proteome</keyword>
<feature type="chain" id="PRO_5022119847" description="Late embryogenesis abundant protein" evidence="1">
    <location>
        <begin position="21"/>
        <end position="177"/>
    </location>
</feature>
<gene>
    <name evidence="2" type="ORF">SAMN06265348_104206</name>
</gene>
<organism evidence="2 3">
    <name type="scientific">Pedobacter westerhofensis</name>
    <dbReference type="NCBI Taxonomy" id="425512"/>
    <lineage>
        <taxon>Bacteria</taxon>
        <taxon>Pseudomonadati</taxon>
        <taxon>Bacteroidota</taxon>
        <taxon>Sphingobacteriia</taxon>
        <taxon>Sphingobacteriales</taxon>
        <taxon>Sphingobacteriaceae</taxon>
        <taxon>Pedobacter</taxon>
    </lineage>
</organism>
<feature type="signal peptide" evidence="1">
    <location>
        <begin position="1"/>
        <end position="20"/>
    </location>
</feature>
<accession>A0A521CW14</accession>
<evidence type="ECO:0008006" key="4">
    <source>
        <dbReference type="Google" id="ProtNLM"/>
    </source>
</evidence>